<feature type="domain" description="Ecp2 effector protein-like" evidence="2">
    <location>
        <begin position="694"/>
        <end position="795"/>
    </location>
</feature>
<dbReference type="EMBL" id="LCWV01000011">
    <property type="protein sequence ID" value="PWI69879.1"/>
    <property type="molecule type" value="Genomic_DNA"/>
</dbReference>
<feature type="region of interest" description="Disordered" evidence="1">
    <location>
        <begin position="445"/>
        <end position="464"/>
    </location>
</feature>
<feature type="compositionally biased region" description="Basic and acidic residues" evidence="1">
    <location>
        <begin position="445"/>
        <end position="456"/>
    </location>
</feature>
<dbReference type="Pfam" id="PF14856">
    <property type="entry name" value="Hce2"/>
    <property type="match status" value="1"/>
</dbReference>
<evidence type="ECO:0000313" key="3">
    <source>
        <dbReference type="EMBL" id="PWI69879.1"/>
    </source>
</evidence>
<name>A0A2U3E5Y0_PURLI</name>
<comment type="caution">
    <text evidence="3">The sequence shown here is derived from an EMBL/GenBank/DDBJ whole genome shotgun (WGS) entry which is preliminary data.</text>
</comment>
<dbReference type="AlphaFoldDB" id="A0A2U3E5Y0"/>
<organism evidence="3 4">
    <name type="scientific">Purpureocillium lilacinum</name>
    <name type="common">Paecilomyces lilacinus</name>
    <dbReference type="NCBI Taxonomy" id="33203"/>
    <lineage>
        <taxon>Eukaryota</taxon>
        <taxon>Fungi</taxon>
        <taxon>Dikarya</taxon>
        <taxon>Ascomycota</taxon>
        <taxon>Pezizomycotina</taxon>
        <taxon>Sordariomycetes</taxon>
        <taxon>Hypocreomycetidae</taxon>
        <taxon>Hypocreales</taxon>
        <taxon>Ophiocordycipitaceae</taxon>
        <taxon>Purpureocillium</taxon>
    </lineage>
</organism>
<evidence type="ECO:0000313" key="4">
    <source>
        <dbReference type="Proteomes" id="UP000245956"/>
    </source>
</evidence>
<evidence type="ECO:0000256" key="1">
    <source>
        <dbReference type="SAM" id="MobiDB-lite"/>
    </source>
</evidence>
<feature type="compositionally biased region" description="Basic residues" evidence="1">
    <location>
        <begin position="622"/>
        <end position="637"/>
    </location>
</feature>
<dbReference type="InterPro" id="IPR029226">
    <property type="entry name" value="Ecp2-like"/>
</dbReference>
<gene>
    <name evidence="3" type="ORF">PCL_00791</name>
</gene>
<sequence length="815" mass="90891">MDHPLIELHPGAGPQDDESRFWIREPIRRENETNFRPAVDRALRRLLGGAVLRASRLLELQPDCIAFNFKLLDPQSGRILEKEVKKLCDAIYDPGKRKVVDALSSRSILGVSALGQSQQQWLRSAFFNAVLTHGPSYLDELEVETADNMPSWFLALPFGLITGINIAPLENKAASRAKKKHDAHLFDEQLVQLFGRRGAETGAEFLEHVHTLRSNEQGTQELLRSETATRSSIDDLIRHIDNFDRELPPDIKDNQDIEVRVGAVSTRTVKGWSYQLSDLSYATTVTAARLVLADDGILTSFLQQSQNADDIVDARAAATAGGLAGAALSMGTASVPLTQLTMAQIVASVGSGSWPMMATISNPAGFIVGVGIAAVAGISYLRSRATSREAEQVRDVVAIIWEAQGLCEEISLFLRWLQTGSGDVHGLQRRGGKAIAKRWRAFGKKERESQMPREARASQPSRSCLPCFSEPSSLKKRRREDQVFRYLRARLQKHQREWQEWLHPSPEPSSDAFGYLYVAAFVLLCAQGPWSLHPRTRCAQVQARLWNMFVRNQLFSPRVRARHPTQFHITGSNADHGEHRSRGFSRRLARTNPPSQTPPYFARASRLLTSNTWCTQRQPSTRSHRQTRRGVWHHLSSRGRPDLRPKMHCGATFLIVGLAASPVSAWLFSSNPTSKPLTARHSYFRPSDEATGICQESSWAYGTRKRAQISDCVALADDLTARNGTYYVGNFDTSDYHVPVASHGSCTLGFSYLEQENGTEGFWAVGDKDVAGIVKEAVQRLGRNEMIAGVGTTLCQYDKSGMRYMVWRIWDASEG</sequence>
<protein>
    <recommendedName>
        <fullName evidence="2">Ecp2 effector protein-like domain-containing protein</fullName>
    </recommendedName>
</protein>
<feature type="region of interest" description="Disordered" evidence="1">
    <location>
        <begin position="615"/>
        <end position="638"/>
    </location>
</feature>
<accession>A0A2U3E5Y0</accession>
<evidence type="ECO:0000259" key="2">
    <source>
        <dbReference type="Pfam" id="PF14856"/>
    </source>
</evidence>
<reference evidence="3 4" key="1">
    <citation type="journal article" date="2016" name="Front. Microbiol.">
        <title>Genome and transcriptome sequences reveal the specific parasitism of the nematophagous Purpureocillium lilacinum 36-1.</title>
        <authorList>
            <person name="Xie J."/>
            <person name="Li S."/>
            <person name="Mo C."/>
            <person name="Xiao X."/>
            <person name="Peng D."/>
            <person name="Wang G."/>
            <person name="Xiao Y."/>
        </authorList>
    </citation>
    <scope>NUCLEOTIDE SEQUENCE [LARGE SCALE GENOMIC DNA]</scope>
    <source>
        <strain evidence="3 4">36-1</strain>
    </source>
</reference>
<proteinExistence type="predicted"/>
<dbReference type="Proteomes" id="UP000245956">
    <property type="component" value="Unassembled WGS sequence"/>
</dbReference>